<dbReference type="OrthoDB" id="407205at2759"/>
<dbReference type="AlphaFoldDB" id="A0A9P1CCV4"/>
<keyword evidence="1" id="KW-0812">Transmembrane</keyword>
<gene>
    <name evidence="3" type="ORF">C1SCF055_LOCUS16435</name>
</gene>
<dbReference type="EMBL" id="CAMXCT020001359">
    <property type="protein sequence ID" value="CAL1142729.1"/>
    <property type="molecule type" value="Genomic_DNA"/>
</dbReference>
<feature type="domain" description="Neurotransmitter-gated ion-channel transmembrane" evidence="2">
    <location>
        <begin position="204"/>
        <end position="289"/>
    </location>
</feature>
<feature type="transmembrane region" description="Helical" evidence="1">
    <location>
        <begin position="199"/>
        <end position="220"/>
    </location>
</feature>
<dbReference type="Proteomes" id="UP001152797">
    <property type="component" value="Unassembled WGS sequence"/>
</dbReference>
<dbReference type="GO" id="GO:0005216">
    <property type="term" value="F:monoatomic ion channel activity"/>
    <property type="evidence" value="ECO:0007669"/>
    <property type="project" value="InterPro"/>
</dbReference>
<proteinExistence type="predicted"/>
<dbReference type="GO" id="GO:0004888">
    <property type="term" value="F:transmembrane signaling receptor activity"/>
    <property type="evidence" value="ECO:0007669"/>
    <property type="project" value="InterPro"/>
</dbReference>
<comment type="caution">
    <text evidence="3">The sequence shown here is derived from an EMBL/GenBank/DDBJ whole genome shotgun (WGS) entry which is preliminary data.</text>
</comment>
<dbReference type="EMBL" id="CAMXCT030001359">
    <property type="protein sequence ID" value="CAL4776666.1"/>
    <property type="molecule type" value="Genomic_DNA"/>
</dbReference>
<reference evidence="3" key="1">
    <citation type="submission" date="2022-10" db="EMBL/GenBank/DDBJ databases">
        <authorList>
            <person name="Chen Y."/>
            <person name="Dougan E. K."/>
            <person name="Chan C."/>
            <person name="Rhodes N."/>
            <person name="Thang M."/>
        </authorList>
    </citation>
    <scope>NUCLEOTIDE SEQUENCE</scope>
</reference>
<reference evidence="4 5" key="2">
    <citation type="submission" date="2024-05" db="EMBL/GenBank/DDBJ databases">
        <authorList>
            <person name="Chen Y."/>
            <person name="Shah S."/>
            <person name="Dougan E. K."/>
            <person name="Thang M."/>
            <person name="Chan C."/>
        </authorList>
    </citation>
    <scope>NUCLEOTIDE SEQUENCE [LARGE SCALE GENOMIC DNA]</scope>
</reference>
<evidence type="ECO:0000259" key="2">
    <source>
        <dbReference type="Pfam" id="PF02932"/>
    </source>
</evidence>
<keyword evidence="5" id="KW-1185">Reference proteome</keyword>
<dbReference type="SUPFAM" id="SSF90112">
    <property type="entry name" value="Neurotransmitter-gated ion-channel transmembrane pore"/>
    <property type="match status" value="1"/>
</dbReference>
<dbReference type="Gene3D" id="1.20.58.390">
    <property type="entry name" value="Neurotransmitter-gated ion-channel transmembrane domain"/>
    <property type="match status" value="1"/>
</dbReference>
<evidence type="ECO:0000313" key="5">
    <source>
        <dbReference type="Proteomes" id="UP001152797"/>
    </source>
</evidence>
<sequence length="371" mass="42490">MAEADIVVMHVSATLDRIHAIDQTNQQFGAVLWIHLTTPIPADIDKKEKVRELLQSFQSQESSHGTKAFICATNMVDSETFGYAQNFLDEEDGKNFRLGWSLVGNFAEAFELEDFPFDCQDFTVSMHIKYYNKDLRMILLTSDNSCRFSKRALSVIRNAWCKEQMHIWEDEVPKKKIEEPGISRHFLNVTLTMNRIPNYYFTNIIKPTCIITTLSACSLFMPAKDLANRLSATLTLLLTAVAYKYLVAQMVPPIGYSTALDKYVMICFTFLSLMAAENCLAFKFHHISEHEATICGILFAAFGLYNLSIGLWFLKAGQQPLHSRLSKKFERWNRWSRNIGDSEGEYHKLIRIDDKDTDSEEMTSQCSESSE</sequence>
<accession>A0A9P1CCV4</accession>
<dbReference type="InterPro" id="IPR006201">
    <property type="entry name" value="Neur_channel"/>
</dbReference>
<dbReference type="InterPro" id="IPR038050">
    <property type="entry name" value="Neuro_actylchol_rec"/>
</dbReference>
<keyword evidence="1" id="KW-0472">Membrane</keyword>
<evidence type="ECO:0000256" key="1">
    <source>
        <dbReference type="SAM" id="Phobius"/>
    </source>
</evidence>
<dbReference type="InterPro" id="IPR006029">
    <property type="entry name" value="Neurotrans-gated_channel_TM"/>
</dbReference>
<dbReference type="EMBL" id="CAMXCT010001359">
    <property type="protein sequence ID" value="CAI3989354.1"/>
    <property type="molecule type" value="Genomic_DNA"/>
</dbReference>
<protein>
    <submittedName>
        <fullName evidence="4">Cys-loop ligand-gated ion channel</fullName>
    </submittedName>
</protein>
<feature type="transmembrane region" description="Helical" evidence="1">
    <location>
        <begin position="294"/>
        <end position="314"/>
    </location>
</feature>
<name>A0A9P1CCV4_9DINO</name>
<organism evidence="3">
    <name type="scientific">Cladocopium goreaui</name>
    <dbReference type="NCBI Taxonomy" id="2562237"/>
    <lineage>
        <taxon>Eukaryota</taxon>
        <taxon>Sar</taxon>
        <taxon>Alveolata</taxon>
        <taxon>Dinophyceae</taxon>
        <taxon>Suessiales</taxon>
        <taxon>Symbiodiniaceae</taxon>
        <taxon>Cladocopium</taxon>
    </lineage>
</organism>
<feature type="transmembrane region" description="Helical" evidence="1">
    <location>
        <begin position="232"/>
        <end position="251"/>
    </location>
</feature>
<dbReference type="InterPro" id="IPR036719">
    <property type="entry name" value="Neuro-gated_channel_TM_sf"/>
</dbReference>
<keyword evidence="1" id="KW-1133">Transmembrane helix</keyword>
<dbReference type="GO" id="GO:0016020">
    <property type="term" value="C:membrane"/>
    <property type="evidence" value="ECO:0007669"/>
    <property type="project" value="InterPro"/>
</dbReference>
<evidence type="ECO:0000313" key="4">
    <source>
        <dbReference type="EMBL" id="CAL4776666.1"/>
    </source>
</evidence>
<dbReference type="PANTHER" id="PTHR18945">
    <property type="entry name" value="NEUROTRANSMITTER GATED ION CHANNEL"/>
    <property type="match status" value="1"/>
</dbReference>
<dbReference type="Pfam" id="PF02932">
    <property type="entry name" value="Neur_chan_memb"/>
    <property type="match status" value="1"/>
</dbReference>
<evidence type="ECO:0000313" key="3">
    <source>
        <dbReference type="EMBL" id="CAI3989354.1"/>
    </source>
</evidence>